<organism evidence="1 2">
    <name type="scientific">Yersinia phage fHe-Yen9-01</name>
    <dbReference type="NCBI Taxonomy" id="1965363"/>
    <lineage>
        <taxon>Viruses</taxon>
        <taxon>Duplodnaviria</taxon>
        <taxon>Heunggongvirae</taxon>
        <taxon>Uroviricota</taxon>
        <taxon>Caudoviricetes</taxon>
        <taxon>Pantevenvirales</taxon>
        <taxon>Straboviridae</taxon>
        <taxon>Tevenvirinae</taxon>
        <taxon>Tegunavirus</taxon>
        <taxon>Tegunavirus fheyen901</taxon>
    </lineage>
</organism>
<gene>
    <name evidence="1" type="ORF">fHeYen901_225</name>
</gene>
<evidence type="ECO:0000313" key="2">
    <source>
        <dbReference type="Proteomes" id="UP000222840"/>
    </source>
</evidence>
<dbReference type="Proteomes" id="UP000222840">
    <property type="component" value="Segment"/>
</dbReference>
<proteinExistence type="predicted"/>
<sequence>MERTLYMDSILPEHIHLANCLGLEMSITTACISGNCPGFLEVTVTGESKSIKEFELNPVVESHESEW</sequence>
<reference evidence="1 2" key="1">
    <citation type="submission" date="2017-02" db="EMBL/GenBank/DDBJ databases">
        <title>Characterization and complete genome sequence of Yersinia bacteriophage, fHe-Yen9-01.</title>
        <authorList>
            <person name="Jun J.W."/>
            <person name="Wicklund A."/>
            <person name="Skurnik M."/>
        </authorList>
    </citation>
    <scope>NUCLEOTIDE SEQUENCE [LARGE SCALE GENOMIC DNA]</scope>
</reference>
<evidence type="ECO:0000313" key="1">
    <source>
        <dbReference type="EMBL" id="ARB05998.1"/>
    </source>
</evidence>
<keyword evidence="2" id="KW-1185">Reference proteome</keyword>
<dbReference type="EMBL" id="KY593455">
    <property type="protein sequence ID" value="ARB05998.1"/>
    <property type="molecule type" value="Genomic_DNA"/>
</dbReference>
<accession>A0A1V0DXY1</accession>
<name>A0A1V0DXY1_9CAUD</name>
<protein>
    <submittedName>
        <fullName evidence="1">Uncharacterized protein</fullName>
    </submittedName>
</protein>